<sequence>MKKFFLISLLNFLYILSAQNITFIYELKYKPNLVEDDFVTKVYYLDVLGKQSVFRSEQDRYSDSLVQKTGLGLGRSPVFNVQFYIKKNLAKMSIIKNINTPLMNDQYYIHITDSLYWQILPDKMKIGNIECQKAVVKYGGRNWTAWFAESIPLQEGPYIFNGLPGQIVKISDENSEYDFTLIKTKKSDKNNMFALRAGKEITWEEFQKMQLDYYNDPYAEIKARNIKYQIGDVNGNLISMDLRTLTKNIQKKLKENNNVIELNKAVQYP</sequence>
<evidence type="ECO:0008006" key="3">
    <source>
        <dbReference type="Google" id="ProtNLM"/>
    </source>
</evidence>
<dbReference type="STRING" id="445961.IW15_09545"/>
<evidence type="ECO:0000313" key="2">
    <source>
        <dbReference type="Proteomes" id="UP000028705"/>
    </source>
</evidence>
<comment type="caution">
    <text evidence="1">The sequence shown here is derived from an EMBL/GenBank/DDBJ whole genome shotgun (WGS) entry which is preliminary data.</text>
</comment>
<dbReference type="InterPro" id="IPR005901">
    <property type="entry name" value="GLPGLI"/>
</dbReference>
<dbReference type="RefSeq" id="WP_034710751.1">
    <property type="nucleotide sequence ID" value="NZ_JPRH01000003.1"/>
</dbReference>
<proteinExistence type="predicted"/>
<dbReference type="EMBL" id="JPRH01000003">
    <property type="protein sequence ID" value="KFF13009.1"/>
    <property type="molecule type" value="Genomic_DNA"/>
</dbReference>
<organism evidence="1 2">
    <name type="scientific">Chryseobacterium soli</name>
    <dbReference type="NCBI Taxonomy" id="445961"/>
    <lineage>
        <taxon>Bacteria</taxon>
        <taxon>Pseudomonadati</taxon>
        <taxon>Bacteroidota</taxon>
        <taxon>Flavobacteriia</taxon>
        <taxon>Flavobacteriales</taxon>
        <taxon>Weeksellaceae</taxon>
        <taxon>Chryseobacterium group</taxon>
        <taxon>Chryseobacterium</taxon>
    </lineage>
</organism>
<protein>
    <recommendedName>
        <fullName evidence="3">GLPGLI family protein</fullName>
    </recommendedName>
</protein>
<dbReference type="Proteomes" id="UP000028705">
    <property type="component" value="Unassembled WGS sequence"/>
</dbReference>
<name>A0A086A8J5_9FLAO</name>
<keyword evidence="2" id="KW-1185">Reference proteome</keyword>
<accession>A0A086A8J5</accession>
<dbReference type="eggNOG" id="ENOG5033UZ8">
    <property type="taxonomic scope" value="Bacteria"/>
</dbReference>
<gene>
    <name evidence="1" type="ORF">IW15_09545</name>
</gene>
<dbReference type="AlphaFoldDB" id="A0A086A8J5"/>
<dbReference type="OrthoDB" id="1440774at2"/>
<reference evidence="1 2" key="1">
    <citation type="submission" date="2014-07" db="EMBL/GenBank/DDBJ databases">
        <title>Genome of Chryseobacterium soli DSM 19298.</title>
        <authorList>
            <person name="Stropko S.J."/>
            <person name="Pipes S.E."/>
            <person name="Newman J."/>
        </authorList>
    </citation>
    <scope>NUCLEOTIDE SEQUENCE [LARGE SCALE GENOMIC DNA]</scope>
    <source>
        <strain evidence="1 2">DSM 19298</strain>
    </source>
</reference>
<evidence type="ECO:0000313" key="1">
    <source>
        <dbReference type="EMBL" id="KFF13009.1"/>
    </source>
</evidence>
<dbReference type="NCBIfam" id="TIGR01200">
    <property type="entry name" value="GLPGLI"/>
    <property type="match status" value="1"/>
</dbReference>